<keyword evidence="7" id="KW-0479">Metal-binding</keyword>
<keyword evidence="12" id="KW-1133">Transmembrane helix</keyword>
<dbReference type="InterPro" id="IPR001841">
    <property type="entry name" value="Znf_RING"/>
</dbReference>
<dbReference type="InterPro" id="IPR013083">
    <property type="entry name" value="Znf_RING/FYVE/PHD"/>
</dbReference>
<keyword evidence="9" id="KW-0833">Ubl conjugation pathway</keyword>
<evidence type="ECO:0000256" key="1">
    <source>
        <dbReference type="ARBA" id="ARBA00004585"/>
    </source>
</evidence>
<dbReference type="GO" id="GO:0008270">
    <property type="term" value="F:zinc ion binding"/>
    <property type="evidence" value="ECO:0007669"/>
    <property type="project" value="UniProtKB-KW"/>
</dbReference>
<dbReference type="GO" id="GO:0005778">
    <property type="term" value="C:peroxisomal membrane"/>
    <property type="evidence" value="ECO:0007669"/>
    <property type="project" value="UniProtKB-SubCell"/>
</dbReference>
<dbReference type="Gene3D" id="3.30.40.10">
    <property type="entry name" value="Zinc/RING finger domain, C3HC4 (zinc finger)"/>
    <property type="match status" value="1"/>
</dbReference>
<dbReference type="Proteomes" id="UP000759537">
    <property type="component" value="Unassembled WGS sequence"/>
</dbReference>
<keyword evidence="21" id="KW-1185">Reference proteome</keyword>
<organism evidence="20 21">
    <name type="scientific">Russula ochroleuca</name>
    <dbReference type="NCBI Taxonomy" id="152965"/>
    <lineage>
        <taxon>Eukaryota</taxon>
        <taxon>Fungi</taxon>
        <taxon>Dikarya</taxon>
        <taxon>Basidiomycota</taxon>
        <taxon>Agaricomycotina</taxon>
        <taxon>Agaricomycetes</taxon>
        <taxon>Russulales</taxon>
        <taxon>Russulaceae</taxon>
        <taxon>Russula</taxon>
    </lineage>
</organism>
<evidence type="ECO:0000256" key="7">
    <source>
        <dbReference type="ARBA" id="ARBA00022723"/>
    </source>
</evidence>
<evidence type="ECO:0000256" key="9">
    <source>
        <dbReference type="ARBA" id="ARBA00022786"/>
    </source>
</evidence>
<dbReference type="EMBL" id="WHVB01000003">
    <property type="protein sequence ID" value="KAF8484873.1"/>
    <property type="molecule type" value="Genomic_DNA"/>
</dbReference>
<keyword evidence="14" id="KW-0576">Peroxisome</keyword>
<keyword evidence="6" id="KW-0812">Transmembrane</keyword>
<feature type="region of interest" description="Disordered" evidence="18">
    <location>
        <begin position="426"/>
        <end position="450"/>
    </location>
</feature>
<dbReference type="InterPro" id="IPR027370">
    <property type="entry name" value="Znf-RING_euk"/>
</dbReference>
<dbReference type="OrthoDB" id="1701437at2759"/>
<evidence type="ECO:0000259" key="19">
    <source>
        <dbReference type="SMART" id="SM00184"/>
    </source>
</evidence>
<evidence type="ECO:0000256" key="16">
    <source>
        <dbReference type="ARBA" id="ARBA00034438"/>
    </source>
</evidence>
<dbReference type="SMART" id="SM00184">
    <property type="entry name" value="RING"/>
    <property type="match status" value="1"/>
</dbReference>
<comment type="caution">
    <text evidence="20">The sequence shown here is derived from an EMBL/GenBank/DDBJ whole genome shotgun (WGS) entry which is preliminary data.</text>
</comment>
<dbReference type="PANTHER" id="PTHR48178">
    <property type="entry name" value="PEROXISOME BIOGENESIS FACTOR 2"/>
    <property type="match status" value="1"/>
</dbReference>
<dbReference type="PROSITE" id="PS00518">
    <property type="entry name" value="ZF_RING_1"/>
    <property type="match status" value="1"/>
</dbReference>
<feature type="compositionally biased region" description="Low complexity" evidence="18">
    <location>
        <begin position="426"/>
        <end position="437"/>
    </location>
</feature>
<dbReference type="GO" id="GO:0061630">
    <property type="term" value="F:ubiquitin protein ligase activity"/>
    <property type="evidence" value="ECO:0007669"/>
    <property type="project" value="UniProtKB-EC"/>
</dbReference>
<evidence type="ECO:0000256" key="3">
    <source>
        <dbReference type="ARBA" id="ARBA00008704"/>
    </source>
</evidence>
<accession>A0A9P5N2G0</accession>
<evidence type="ECO:0000256" key="4">
    <source>
        <dbReference type="ARBA" id="ARBA00022448"/>
    </source>
</evidence>
<keyword evidence="8" id="KW-0863">Zinc-finger</keyword>
<evidence type="ECO:0000256" key="5">
    <source>
        <dbReference type="ARBA" id="ARBA00022679"/>
    </source>
</evidence>
<dbReference type="InterPro" id="IPR017907">
    <property type="entry name" value="Znf_RING_CS"/>
</dbReference>
<keyword evidence="10" id="KW-0862">Zinc</keyword>
<dbReference type="Pfam" id="PF04757">
    <property type="entry name" value="Pex2_Pex12"/>
    <property type="match status" value="1"/>
</dbReference>
<name>A0A9P5N2G0_9AGAM</name>
<evidence type="ECO:0000256" key="10">
    <source>
        <dbReference type="ARBA" id="ARBA00022833"/>
    </source>
</evidence>
<dbReference type="PANTHER" id="PTHR48178:SF1">
    <property type="entry name" value="PEROXISOME BIOGENESIS FACTOR 2"/>
    <property type="match status" value="1"/>
</dbReference>
<keyword evidence="5" id="KW-0808">Transferase</keyword>
<comment type="similarity">
    <text evidence="3">Belongs to the pex2/pex10/pex12 family.</text>
</comment>
<keyword evidence="4" id="KW-0813">Transport</keyword>
<dbReference type="GO" id="GO:0016562">
    <property type="term" value="P:protein import into peroxisome matrix, receptor recycling"/>
    <property type="evidence" value="ECO:0007669"/>
    <property type="project" value="UniProtKB-ARBA"/>
</dbReference>
<feature type="region of interest" description="Disordered" evidence="18">
    <location>
        <begin position="326"/>
        <end position="349"/>
    </location>
</feature>
<evidence type="ECO:0000256" key="2">
    <source>
        <dbReference type="ARBA" id="ARBA00004906"/>
    </source>
</evidence>
<dbReference type="GO" id="GO:0016567">
    <property type="term" value="P:protein ubiquitination"/>
    <property type="evidence" value="ECO:0007669"/>
    <property type="project" value="UniProtKB-ARBA"/>
</dbReference>
<dbReference type="Pfam" id="PF13445">
    <property type="entry name" value="zf-RING_UBOX"/>
    <property type="match status" value="1"/>
</dbReference>
<comment type="pathway">
    <text evidence="2">Protein modification; protein ubiquitination.</text>
</comment>
<keyword evidence="11" id="KW-0653">Protein transport</keyword>
<evidence type="ECO:0000256" key="18">
    <source>
        <dbReference type="SAM" id="MobiDB-lite"/>
    </source>
</evidence>
<evidence type="ECO:0000256" key="8">
    <source>
        <dbReference type="ARBA" id="ARBA00022771"/>
    </source>
</evidence>
<sequence>MSQPTSWQQLWDHAQSTLSNAEQSLASTSSPVASRILRVGQLDAELLDVELVNLLRDPLSKALGLVNSTLKSRFEPELSLFIQLTLYRLSVWATGASYGAKLQDLKYTHAISSTSDDRVLSSTLPRKILLVHGALTMVLPYIHTRLRRHALSKAWPDAPSSDRRRKAWELMTKLETTHAAVALASFAVFLWDGQYRTTVDRLLGMKLVPSRRLVRRNVSYDFMNRQMVWHAFTEFLVFLLPLLPHRKLRRITGMAVGAIMHPLDTLSTVIPSASLALGHAPHEDRQESPRRGKFAHLPEDECAICYENATTTLNIADPTHTFGGDIQSQSTSDFHRKTRKGEPPTHPLTTPYRTSCGHVYCYTCIAEKMLRAADEDGGPWECLRCGNPVLGAERFHIENMYWATEGDEGSVEEWGSDYFDEMGSSSLSGVSGMSAGSRSWVSGSDEERSD</sequence>
<reference evidence="20" key="2">
    <citation type="journal article" date="2020" name="Nat. Commun.">
        <title>Large-scale genome sequencing of mycorrhizal fungi provides insights into the early evolution of symbiotic traits.</title>
        <authorList>
            <person name="Miyauchi S."/>
            <person name="Kiss E."/>
            <person name="Kuo A."/>
            <person name="Drula E."/>
            <person name="Kohler A."/>
            <person name="Sanchez-Garcia M."/>
            <person name="Morin E."/>
            <person name="Andreopoulos B."/>
            <person name="Barry K.W."/>
            <person name="Bonito G."/>
            <person name="Buee M."/>
            <person name="Carver A."/>
            <person name="Chen C."/>
            <person name="Cichocki N."/>
            <person name="Clum A."/>
            <person name="Culley D."/>
            <person name="Crous P.W."/>
            <person name="Fauchery L."/>
            <person name="Girlanda M."/>
            <person name="Hayes R.D."/>
            <person name="Keri Z."/>
            <person name="LaButti K."/>
            <person name="Lipzen A."/>
            <person name="Lombard V."/>
            <person name="Magnuson J."/>
            <person name="Maillard F."/>
            <person name="Murat C."/>
            <person name="Nolan M."/>
            <person name="Ohm R.A."/>
            <person name="Pangilinan J."/>
            <person name="Pereira M.F."/>
            <person name="Perotto S."/>
            <person name="Peter M."/>
            <person name="Pfister S."/>
            <person name="Riley R."/>
            <person name="Sitrit Y."/>
            <person name="Stielow J.B."/>
            <person name="Szollosi G."/>
            <person name="Zifcakova L."/>
            <person name="Stursova M."/>
            <person name="Spatafora J.W."/>
            <person name="Tedersoo L."/>
            <person name="Vaario L.M."/>
            <person name="Yamada A."/>
            <person name="Yan M."/>
            <person name="Wang P."/>
            <person name="Xu J."/>
            <person name="Bruns T."/>
            <person name="Baldrian P."/>
            <person name="Vilgalys R."/>
            <person name="Dunand C."/>
            <person name="Henrissat B."/>
            <person name="Grigoriev I.V."/>
            <person name="Hibbett D."/>
            <person name="Nagy L.G."/>
            <person name="Martin F.M."/>
        </authorList>
    </citation>
    <scope>NUCLEOTIDE SEQUENCE</scope>
    <source>
        <strain evidence="20">Prilba</strain>
    </source>
</reference>
<reference evidence="20" key="1">
    <citation type="submission" date="2019-10" db="EMBL/GenBank/DDBJ databases">
        <authorList>
            <consortium name="DOE Joint Genome Institute"/>
            <person name="Kuo A."/>
            <person name="Miyauchi S."/>
            <person name="Kiss E."/>
            <person name="Drula E."/>
            <person name="Kohler A."/>
            <person name="Sanchez-Garcia M."/>
            <person name="Andreopoulos B."/>
            <person name="Barry K.W."/>
            <person name="Bonito G."/>
            <person name="Buee M."/>
            <person name="Carver A."/>
            <person name="Chen C."/>
            <person name="Cichocki N."/>
            <person name="Clum A."/>
            <person name="Culley D."/>
            <person name="Crous P.W."/>
            <person name="Fauchery L."/>
            <person name="Girlanda M."/>
            <person name="Hayes R."/>
            <person name="Keri Z."/>
            <person name="LaButti K."/>
            <person name="Lipzen A."/>
            <person name="Lombard V."/>
            <person name="Magnuson J."/>
            <person name="Maillard F."/>
            <person name="Morin E."/>
            <person name="Murat C."/>
            <person name="Nolan M."/>
            <person name="Ohm R."/>
            <person name="Pangilinan J."/>
            <person name="Pereira M."/>
            <person name="Perotto S."/>
            <person name="Peter M."/>
            <person name="Riley R."/>
            <person name="Sitrit Y."/>
            <person name="Stielow B."/>
            <person name="Szollosi G."/>
            <person name="Zifcakova L."/>
            <person name="Stursova M."/>
            <person name="Spatafora J.W."/>
            <person name="Tedersoo L."/>
            <person name="Vaario L.-M."/>
            <person name="Yamada A."/>
            <person name="Yan M."/>
            <person name="Wang P."/>
            <person name="Xu J."/>
            <person name="Bruns T."/>
            <person name="Baldrian P."/>
            <person name="Vilgalys R."/>
            <person name="Henrissat B."/>
            <person name="Grigoriev I.V."/>
            <person name="Hibbett D."/>
            <person name="Nagy L.G."/>
            <person name="Martin F.M."/>
        </authorList>
    </citation>
    <scope>NUCLEOTIDE SEQUENCE</scope>
    <source>
        <strain evidence="20">Prilba</strain>
    </source>
</reference>
<comment type="subcellular location">
    <subcellularLocation>
        <location evidence="1">Peroxisome membrane</location>
        <topology evidence="1">Multi-pass membrane protein</topology>
    </subcellularLocation>
</comment>
<evidence type="ECO:0000256" key="13">
    <source>
        <dbReference type="ARBA" id="ARBA00023136"/>
    </source>
</evidence>
<evidence type="ECO:0000313" key="21">
    <source>
        <dbReference type="Proteomes" id="UP000759537"/>
    </source>
</evidence>
<evidence type="ECO:0000256" key="6">
    <source>
        <dbReference type="ARBA" id="ARBA00022692"/>
    </source>
</evidence>
<dbReference type="EC" id="2.3.2.36" evidence="17"/>
<evidence type="ECO:0000313" key="20">
    <source>
        <dbReference type="EMBL" id="KAF8484873.1"/>
    </source>
</evidence>
<evidence type="ECO:0000256" key="11">
    <source>
        <dbReference type="ARBA" id="ARBA00022927"/>
    </source>
</evidence>
<evidence type="ECO:0000256" key="15">
    <source>
        <dbReference type="ARBA" id="ARBA00032511"/>
    </source>
</evidence>
<feature type="domain" description="RING-type" evidence="19">
    <location>
        <begin position="302"/>
        <end position="385"/>
    </location>
</feature>
<evidence type="ECO:0000256" key="14">
    <source>
        <dbReference type="ARBA" id="ARBA00023140"/>
    </source>
</evidence>
<comment type="catalytic activity">
    <reaction evidence="16">
        <text>[E2 ubiquitin-conjugating enzyme]-S-ubiquitinyl-L-cysteine + [acceptor protein]-L-cysteine = [E2 ubiquitin-conjugating enzyme]-L-cysteine + [acceptor protein]-S-ubiquitinyl-L-cysteine.</text>
        <dbReference type="EC" id="2.3.2.36"/>
    </reaction>
</comment>
<proteinExistence type="inferred from homology"/>
<protein>
    <recommendedName>
        <fullName evidence="17">RING-type E3 ubiquitin transferase (cysteine targeting)</fullName>
        <ecNumber evidence="17">2.3.2.36</ecNumber>
    </recommendedName>
    <alternativeName>
        <fullName evidence="15">Peroxin-2</fullName>
    </alternativeName>
</protein>
<dbReference type="SUPFAM" id="SSF57850">
    <property type="entry name" value="RING/U-box"/>
    <property type="match status" value="1"/>
</dbReference>
<gene>
    <name evidence="20" type="ORF">DFH94DRAFT_716600</name>
</gene>
<evidence type="ECO:0000256" key="12">
    <source>
        <dbReference type="ARBA" id="ARBA00022989"/>
    </source>
</evidence>
<dbReference type="InterPro" id="IPR025654">
    <property type="entry name" value="PEX2/10"/>
</dbReference>
<dbReference type="InterPro" id="IPR006845">
    <property type="entry name" value="Pex_N"/>
</dbReference>
<keyword evidence="13" id="KW-0472">Membrane</keyword>
<evidence type="ECO:0000256" key="17">
    <source>
        <dbReference type="ARBA" id="ARBA00034523"/>
    </source>
</evidence>
<dbReference type="AlphaFoldDB" id="A0A9P5N2G0"/>